<dbReference type="PROSITE" id="PS00028">
    <property type="entry name" value="ZINC_FINGER_C2H2_1"/>
    <property type="match status" value="1"/>
</dbReference>
<proteinExistence type="predicted"/>
<evidence type="ECO:0000256" key="1">
    <source>
        <dbReference type="ARBA" id="ARBA00022723"/>
    </source>
</evidence>
<dbReference type="SMART" id="SM00355">
    <property type="entry name" value="ZnF_C2H2"/>
    <property type="match status" value="4"/>
</dbReference>
<keyword evidence="1" id="KW-0479">Metal-binding</keyword>
<dbReference type="InterPro" id="IPR013087">
    <property type="entry name" value="Znf_C2H2_type"/>
</dbReference>
<dbReference type="GO" id="GO:0000981">
    <property type="term" value="F:DNA-binding transcription factor activity, RNA polymerase II-specific"/>
    <property type="evidence" value="ECO:0007669"/>
    <property type="project" value="TreeGrafter"/>
</dbReference>
<dbReference type="STRING" id="7757.ENSPMAP00000005198"/>
<dbReference type="PROSITE" id="PS50157">
    <property type="entry name" value="ZINC_FINGER_C2H2_2"/>
    <property type="match status" value="1"/>
</dbReference>
<dbReference type="PANTHER" id="PTHR24379">
    <property type="entry name" value="KRAB AND ZINC FINGER DOMAIN-CONTAINING"/>
    <property type="match status" value="1"/>
</dbReference>
<accession>S4RJ16</accession>
<evidence type="ECO:0000256" key="4">
    <source>
        <dbReference type="ARBA" id="ARBA00022833"/>
    </source>
</evidence>
<keyword evidence="2" id="KW-0677">Repeat</keyword>
<dbReference type="Ensembl" id="ENSPMAT00000005217.1">
    <property type="protein sequence ID" value="ENSPMAP00000005198.1"/>
    <property type="gene ID" value="ENSPMAG00000004748.1"/>
</dbReference>
<dbReference type="AlphaFoldDB" id="S4RJ16"/>
<dbReference type="HOGENOM" id="CLU_1630937_0_0_1"/>
<protein>
    <recommendedName>
        <fullName evidence="6">C2H2-type domain-containing protein</fullName>
    </recommendedName>
</protein>
<feature type="domain" description="C2H2-type" evidence="6">
    <location>
        <begin position="29"/>
        <end position="56"/>
    </location>
</feature>
<dbReference type="GO" id="GO:0008270">
    <property type="term" value="F:zinc ion binding"/>
    <property type="evidence" value="ECO:0007669"/>
    <property type="project" value="UniProtKB-KW"/>
</dbReference>
<name>S4RJ16_PETMA</name>
<dbReference type="InterPro" id="IPR036236">
    <property type="entry name" value="Znf_C2H2_sf"/>
</dbReference>
<evidence type="ECO:0000313" key="7">
    <source>
        <dbReference type="Ensembl" id="ENSPMAP00000005198.1"/>
    </source>
</evidence>
<dbReference type="PANTHER" id="PTHR24379:SF127">
    <property type="entry name" value="BLOODY FINGERS-RELATED"/>
    <property type="match status" value="1"/>
</dbReference>
<evidence type="ECO:0000256" key="5">
    <source>
        <dbReference type="PROSITE-ProRule" id="PRU00042"/>
    </source>
</evidence>
<evidence type="ECO:0000256" key="2">
    <source>
        <dbReference type="ARBA" id="ARBA00022737"/>
    </source>
</evidence>
<reference evidence="7" key="2">
    <citation type="submission" date="2025-09" db="UniProtKB">
        <authorList>
            <consortium name="Ensembl"/>
        </authorList>
    </citation>
    <scope>IDENTIFICATION</scope>
</reference>
<dbReference type="SUPFAM" id="SSF57667">
    <property type="entry name" value="beta-beta-alpha zinc fingers"/>
    <property type="match status" value="2"/>
</dbReference>
<keyword evidence="4" id="KW-0862">Zinc</keyword>
<dbReference type="Gene3D" id="3.30.160.60">
    <property type="entry name" value="Classic Zinc Finger"/>
    <property type="match status" value="3"/>
</dbReference>
<dbReference type="GO" id="GO:0000977">
    <property type="term" value="F:RNA polymerase II transcription regulatory region sequence-specific DNA binding"/>
    <property type="evidence" value="ECO:0007669"/>
    <property type="project" value="TreeGrafter"/>
</dbReference>
<dbReference type="GeneTree" id="ENSGT00940000169884"/>
<evidence type="ECO:0000259" key="6">
    <source>
        <dbReference type="PROSITE" id="PS50157"/>
    </source>
</evidence>
<reference evidence="7" key="1">
    <citation type="submission" date="2025-08" db="UniProtKB">
        <authorList>
            <consortium name="Ensembl"/>
        </authorList>
    </citation>
    <scope>IDENTIFICATION</scope>
</reference>
<dbReference type="GO" id="GO:0005634">
    <property type="term" value="C:nucleus"/>
    <property type="evidence" value="ECO:0007669"/>
    <property type="project" value="TreeGrafter"/>
</dbReference>
<organism evidence="7">
    <name type="scientific">Petromyzon marinus</name>
    <name type="common">Sea lamprey</name>
    <dbReference type="NCBI Taxonomy" id="7757"/>
    <lineage>
        <taxon>Eukaryota</taxon>
        <taxon>Metazoa</taxon>
        <taxon>Chordata</taxon>
        <taxon>Craniata</taxon>
        <taxon>Vertebrata</taxon>
        <taxon>Cyclostomata</taxon>
        <taxon>Hyperoartia</taxon>
        <taxon>Petromyzontiformes</taxon>
        <taxon>Petromyzontidae</taxon>
        <taxon>Petromyzon</taxon>
    </lineage>
</organism>
<keyword evidence="3 5" id="KW-0863">Zinc-finger</keyword>
<evidence type="ECO:0000256" key="3">
    <source>
        <dbReference type="ARBA" id="ARBA00022771"/>
    </source>
</evidence>
<sequence>CQVCDEFIGESDDCVRGHARSVHLDVAAMSCRICGKKFRLLNNAEQHVVLHMGVTALHCHDCRKQFYSEERLILHRAQSCGNSVVWCRTCGEMVFKSMTALRSHARTHVDTSSLLCNVCGQQSTFISNLIKHALLHVGVFLYECETCGKRF</sequence>